<evidence type="ECO:0000313" key="3">
    <source>
        <dbReference type="Proteomes" id="UP001245683"/>
    </source>
</evidence>
<reference evidence="2 3" key="1">
    <citation type="submission" date="2023-08" db="EMBL/GenBank/DDBJ databases">
        <title>Draft genome sequence of Thermococcus waiotapuensis WT1T, a thermophilic sulphur-dependent archaeon from order Thermococcales.</title>
        <authorList>
            <person name="Manners S.H."/>
            <person name="Carere C.R."/>
            <person name="Dhami M.K."/>
            <person name="Dobson R.C.J."/>
            <person name="Stott M.B."/>
        </authorList>
    </citation>
    <scope>NUCLEOTIDE SEQUENCE [LARGE SCALE GENOMIC DNA]</scope>
    <source>
        <strain evidence="2 3">WT1</strain>
    </source>
</reference>
<gene>
    <name evidence="2" type="ORF">RBI02_03430</name>
</gene>
<dbReference type="RefSeq" id="WP_315340479.1">
    <property type="nucleotide sequence ID" value="NZ_JAVDZE010000001.1"/>
</dbReference>
<keyword evidence="1" id="KW-0175">Coiled coil</keyword>
<protein>
    <submittedName>
        <fullName evidence="2">Uncharacterized protein</fullName>
    </submittedName>
</protein>
<comment type="caution">
    <text evidence="2">The sequence shown here is derived from an EMBL/GenBank/DDBJ whole genome shotgun (WGS) entry which is preliminary data.</text>
</comment>
<keyword evidence="3" id="KW-1185">Reference proteome</keyword>
<sequence>MELDEIRKEKNAIEARFRDIEGLERTLKALRLRLLRERKERLEKKLNEMEEHYRELVEFEERAKKDREFMLNLRRELSLENRELRERLGGGG</sequence>
<dbReference type="AlphaFoldDB" id="A0AAE4SYD0"/>
<evidence type="ECO:0000313" key="2">
    <source>
        <dbReference type="EMBL" id="MDV3103599.1"/>
    </source>
</evidence>
<dbReference type="EMBL" id="JAVDZE010000001">
    <property type="protein sequence ID" value="MDV3103599.1"/>
    <property type="molecule type" value="Genomic_DNA"/>
</dbReference>
<dbReference type="Proteomes" id="UP001245683">
    <property type="component" value="Unassembled WGS sequence"/>
</dbReference>
<proteinExistence type="predicted"/>
<evidence type="ECO:0000256" key="1">
    <source>
        <dbReference type="SAM" id="Coils"/>
    </source>
</evidence>
<accession>A0AAE4SYD0</accession>
<name>A0AAE4SYD0_9EURY</name>
<organism evidence="2 3">
    <name type="scientific">Thermococcus waiotapuensis</name>
    <dbReference type="NCBI Taxonomy" id="90909"/>
    <lineage>
        <taxon>Archaea</taxon>
        <taxon>Methanobacteriati</taxon>
        <taxon>Methanobacteriota</taxon>
        <taxon>Thermococci</taxon>
        <taxon>Thermococcales</taxon>
        <taxon>Thermococcaceae</taxon>
        <taxon>Thermococcus</taxon>
    </lineage>
</organism>
<feature type="coiled-coil region" evidence="1">
    <location>
        <begin position="3"/>
        <end position="87"/>
    </location>
</feature>